<feature type="transmembrane region" description="Helical" evidence="5">
    <location>
        <begin position="12"/>
        <end position="31"/>
    </location>
</feature>
<dbReference type="GO" id="GO:0005635">
    <property type="term" value="C:nuclear envelope"/>
    <property type="evidence" value="ECO:0007669"/>
    <property type="project" value="TreeGrafter"/>
</dbReference>
<feature type="transmembrane region" description="Helical" evidence="5">
    <location>
        <begin position="92"/>
        <end position="110"/>
    </location>
</feature>
<evidence type="ECO:0000256" key="2">
    <source>
        <dbReference type="ARBA" id="ARBA00022692"/>
    </source>
</evidence>
<dbReference type="GO" id="GO:0006691">
    <property type="term" value="P:leukotriene metabolic process"/>
    <property type="evidence" value="ECO:0007669"/>
    <property type="project" value="UniProtKB-ARBA"/>
</dbReference>
<dbReference type="OrthoDB" id="312603at2759"/>
<dbReference type="PANTHER" id="PTHR10250:SF26">
    <property type="entry name" value="GLUTATHIONE S-TRANSFERASE 3, MITOCHONDRIAL"/>
    <property type="match status" value="1"/>
</dbReference>
<dbReference type="SUPFAM" id="SSF161084">
    <property type="entry name" value="MAPEG domain-like"/>
    <property type="match status" value="1"/>
</dbReference>
<organism evidence="6 7">
    <name type="scientific">Stylonychia lemnae</name>
    <name type="common">Ciliate</name>
    <dbReference type="NCBI Taxonomy" id="5949"/>
    <lineage>
        <taxon>Eukaryota</taxon>
        <taxon>Sar</taxon>
        <taxon>Alveolata</taxon>
        <taxon>Ciliophora</taxon>
        <taxon>Intramacronucleata</taxon>
        <taxon>Spirotrichea</taxon>
        <taxon>Stichotrichia</taxon>
        <taxon>Sporadotrichida</taxon>
        <taxon>Oxytrichidae</taxon>
        <taxon>Stylonychinae</taxon>
        <taxon>Stylonychia</taxon>
    </lineage>
</organism>
<dbReference type="InterPro" id="IPR023352">
    <property type="entry name" value="MAPEG-like_dom_sf"/>
</dbReference>
<dbReference type="GO" id="GO:0016020">
    <property type="term" value="C:membrane"/>
    <property type="evidence" value="ECO:0007669"/>
    <property type="project" value="UniProtKB-SubCell"/>
</dbReference>
<dbReference type="PANTHER" id="PTHR10250">
    <property type="entry name" value="MICROSOMAL GLUTATHIONE S-TRANSFERASE"/>
    <property type="match status" value="1"/>
</dbReference>
<dbReference type="AlphaFoldDB" id="A0A078A5D1"/>
<sequence>MNNIVSDEYRWVALVASLIGFHLTITGFVAGGKRKATFTPEIISQVQDEHEKFFPGTQINKEGYPDMGNGRYSQKLSYKDWYNFNNAQRAHYNYLECATVVITWLLIAGVKYEWYAVGFGSAFLLGRLMYAFGYAAKGPQGRVIGFLISLLASLALCVLAILSSLRLANVY</sequence>
<dbReference type="Pfam" id="PF01124">
    <property type="entry name" value="MAPEG"/>
    <property type="match status" value="1"/>
</dbReference>
<dbReference type="Gene3D" id="1.20.120.550">
    <property type="entry name" value="Membrane associated eicosanoid/glutathione metabolism-like domain"/>
    <property type="match status" value="1"/>
</dbReference>
<dbReference type="EMBL" id="CCKQ01004818">
    <property type="protein sequence ID" value="CDW75969.1"/>
    <property type="molecule type" value="Genomic_DNA"/>
</dbReference>
<evidence type="ECO:0008006" key="8">
    <source>
        <dbReference type="Google" id="ProtNLM"/>
    </source>
</evidence>
<dbReference type="OMA" id="AQRVHYN"/>
<keyword evidence="3 5" id="KW-1133">Transmembrane helix</keyword>
<protein>
    <recommendedName>
        <fullName evidence="8">MAPEG family protein</fullName>
    </recommendedName>
</protein>
<comment type="subcellular location">
    <subcellularLocation>
        <location evidence="1">Membrane</location>
        <topology evidence="1">Multi-pass membrane protein</topology>
    </subcellularLocation>
</comment>
<dbReference type="Proteomes" id="UP000039865">
    <property type="component" value="Unassembled WGS sequence"/>
</dbReference>
<evidence type="ECO:0000256" key="3">
    <source>
        <dbReference type="ARBA" id="ARBA00022989"/>
    </source>
</evidence>
<keyword evidence="7" id="KW-1185">Reference proteome</keyword>
<feature type="transmembrane region" description="Helical" evidence="5">
    <location>
        <begin position="116"/>
        <end position="136"/>
    </location>
</feature>
<evidence type="ECO:0000313" key="6">
    <source>
        <dbReference type="EMBL" id="CDW75969.1"/>
    </source>
</evidence>
<feature type="transmembrane region" description="Helical" evidence="5">
    <location>
        <begin position="143"/>
        <end position="165"/>
    </location>
</feature>
<dbReference type="GO" id="GO:0005783">
    <property type="term" value="C:endoplasmic reticulum"/>
    <property type="evidence" value="ECO:0007669"/>
    <property type="project" value="TreeGrafter"/>
</dbReference>
<dbReference type="GO" id="GO:0004602">
    <property type="term" value="F:glutathione peroxidase activity"/>
    <property type="evidence" value="ECO:0007669"/>
    <property type="project" value="TreeGrafter"/>
</dbReference>
<dbReference type="InParanoid" id="A0A078A5D1"/>
<proteinExistence type="predicted"/>
<evidence type="ECO:0000256" key="5">
    <source>
        <dbReference type="SAM" id="Phobius"/>
    </source>
</evidence>
<evidence type="ECO:0000256" key="1">
    <source>
        <dbReference type="ARBA" id="ARBA00004141"/>
    </source>
</evidence>
<evidence type="ECO:0000256" key="4">
    <source>
        <dbReference type="ARBA" id="ARBA00023136"/>
    </source>
</evidence>
<name>A0A078A5D1_STYLE</name>
<keyword evidence="4 5" id="KW-0472">Membrane</keyword>
<dbReference type="InterPro" id="IPR050997">
    <property type="entry name" value="MAPEG"/>
</dbReference>
<gene>
    <name evidence="6" type="primary">Contig5380.g250</name>
    <name evidence="6" type="ORF">STYLEM_4965</name>
</gene>
<reference evidence="6 7" key="1">
    <citation type="submission" date="2014-06" db="EMBL/GenBank/DDBJ databases">
        <authorList>
            <person name="Swart Estienne"/>
        </authorList>
    </citation>
    <scope>NUCLEOTIDE SEQUENCE [LARGE SCALE GENOMIC DNA]</scope>
    <source>
        <strain evidence="6 7">130c</strain>
    </source>
</reference>
<keyword evidence="2 5" id="KW-0812">Transmembrane</keyword>
<dbReference type="InterPro" id="IPR001129">
    <property type="entry name" value="Membr-assoc_MAPEG"/>
</dbReference>
<evidence type="ECO:0000313" key="7">
    <source>
        <dbReference type="Proteomes" id="UP000039865"/>
    </source>
</evidence>
<accession>A0A078A5D1</accession>
<dbReference type="GO" id="GO:0004364">
    <property type="term" value="F:glutathione transferase activity"/>
    <property type="evidence" value="ECO:0007669"/>
    <property type="project" value="TreeGrafter"/>
</dbReference>